<dbReference type="Pfam" id="PF09393">
    <property type="entry name" value="DUF2001"/>
    <property type="match status" value="1"/>
</dbReference>
<sequence>MANVMQTKDAMSSREGLLYITIENQTLEIAEILKFKAEIEYNKVEVKRLNARMEGSKIVGAKGTGEMTIYYHRPEIRAMAMDYLRSGKAPMFDANVVNADITSAAGKQTVDIRNIVPDKTLLAILDADSPDTLKDEFQFTFDDFAILNQFNVIQ</sequence>
<reference evidence="1 2" key="1">
    <citation type="submission" date="2023-03" db="EMBL/GenBank/DDBJ databases">
        <title>Bacillus Genome Sequencing.</title>
        <authorList>
            <person name="Dunlap C."/>
        </authorList>
    </citation>
    <scope>NUCLEOTIDE SEQUENCE [LARGE SCALE GENOMIC DNA]</scope>
    <source>
        <strain evidence="1 2">B-59205</strain>
    </source>
</reference>
<protein>
    <submittedName>
        <fullName evidence="1">Phage tail tube protein</fullName>
    </submittedName>
</protein>
<proteinExistence type="predicted"/>
<gene>
    <name evidence="1" type="ORF">P9B03_08620</name>
</gene>
<dbReference type="InterPro" id="IPR038628">
    <property type="entry name" value="XkdM-like_sf"/>
</dbReference>
<dbReference type="InterPro" id="IPR018989">
    <property type="entry name" value="DUF2001"/>
</dbReference>
<dbReference type="EMBL" id="JARSFG010000012">
    <property type="protein sequence ID" value="MEC1178542.1"/>
    <property type="molecule type" value="Genomic_DNA"/>
</dbReference>
<accession>A0AAW9NQE0</accession>
<organism evidence="1 2">
    <name type="scientific">Metasolibacillus meyeri</name>
    <dbReference type="NCBI Taxonomy" id="1071052"/>
    <lineage>
        <taxon>Bacteria</taxon>
        <taxon>Bacillati</taxon>
        <taxon>Bacillota</taxon>
        <taxon>Bacilli</taxon>
        <taxon>Bacillales</taxon>
        <taxon>Caryophanaceae</taxon>
        <taxon>Metasolibacillus</taxon>
    </lineage>
</organism>
<evidence type="ECO:0000313" key="1">
    <source>
        <dbReference type="EMBL" id="MEC1178542.1"/>
    </source>
</evidence>
<dbReference type="RefSeq" id="WP_326123036.1">
    <property type="nucleotide sequence ID" value="NZ_JARSFG010000012.1"/>
</dbReference>
<comment type="caution">
    <text evidence="1">The sequence shown here is derived from an EMBL/GenBank/DDBJ whole genome shotgun (WGS) entry which is preliminary data.</text>
</comment>
<dbReference type="Gene3D" id="2.30.110.40">
    <property type="entry name" value="Phage tail tube protein"/>
    <property type="match status" value="1"/>
</dbReference>
<name>A0AAW9NQE0_9BACL</name>
<keyword evidence="2" id="KW-1185">Reference proteome</keyword>
<evidence type="ECO:0000313" key="2">
    <source>
        <dbReference type="Proteomes" id="UP001344888"/>
    </source>
</evidence>
<dbReference type="SUPFAM" id="SSF69279">
    <property type="entry name" value="Phage tail proteins"/>
    <property type="match status" value="1"/>
</dbReference>
<dbReference type="AlphaFoldDB" id="A0AAW9NQE0"/>
<dbReference type="Proteomes" id="UP001344888">
    <property type="component" value="Unassembled WGS sequence"/>
</dbReference>